<keyword evidence="2" id="KW-1185">Reference proteome</keyword>
<dbReference type="EMBL" id="JAMYZR010000127">
    <property type="protein sequence ID" value="MCP1247394.1"/>
    <property type="molecule type" value="Genomic_DNA"/>
</dbReference>
<sequence length="66" mass="7739">MTPVIPSRRKRHNSREILLSLYKQRNIIERFSARLKQFRGIATRSDKLKSTFLAAVQFVTAIFAFN</sequence>
<evidence type="ECO:0000313" key="2">
    <source>
        <dbReference type="Proteomes" id="UP001523543"/>
    </source>
</evidence>
<dbReference type="Proteomes" id="UP001523543">
    <property type="component" value="Unassembled WGS sequence"/>
</dbReference>
<accession>A0ABT1EVS6</accession>
<name>A0ABT1EVS6_9PROT</name>
<proteinExistence type="predicted"/>
<protein>
    <recommendedName>
        <fullName evidence="3">Transposase</fullName>
    </recommendedName>
</protein>
<evidence type="ECO:0008006" key="3">
    <source>
        <dbReference type="Google" id="ProtNLM"/>
    </source>
</evidence>
<organism evidence="1 2">
    <name type="scientific">Acetobacter cerevisiae</name>
    <dbReference type="NCBI Taxonomy" id="178900"/>
    <lineage>
        <taxon>Bacteria</taxon>
        <taxon>Pseudomonadati</taxon>
        <taxon>Pseudomonadota</taxon>
        <taxon>Alphaproteobacteria</taxon>
        <taxon>Acetobacterales</taxon>
        <taxon>Acetobacteraceae</taxon>
        <taxon>Acetobacter</taxon>
    </lineage>
</organism>
<reference evidence="1 2" key="1">
    <citation type="submission" date="2022-06" db="EMBL/GenBank/DDBJ databases">
        <title>Acetobacer genomes from food samples.</title>
        <authorList>
            <person name="Sombolestani A."/>
        </authorList>
    </citation>
    <scope>NUCLEOTIDE SEQUENCE [LARGE SCALE GENOMIC DNA]</scope>
    <source>
        <strain evidence="1 2">R-83281</strain>
    </source>
</reference>
<evidence type="ECO:0000313" key="1">
    <source>
        <dbReference type="EMBL" id="MCP1247394.1"/>
    </source>
</evidence>
<comment type="caution">
    <text evidence="1">The sequence shown here is derived from an EMBL/GenBank/DDBJ whole genome shotgun (WGS) entry which is preliminary data.</text>
</comment>
<gene>
    <name evidence="1" type="ORF">NKW54_15955</name>
</gene>